<dbReference type="GO" id="GO:0003682">
    <property type="term" value="F:chromatin binding"/>
    <property type="evidence" value="ECO:0007669"/>
    <property type="project" value="TreeGrafter"/>
</dbReference>
<dbReference type="OrthoDB" id="21413at2759"/>
<gene>
    <name evidence="6" type="ORF">LSTR_LSTR014524</name>
</gene>
<dbReference type="InParanoid" id="A0A482XAY9"/>
<keyword evidence="7" id="KW-1185">Reference proteome</keyword>
<feature type="coiled-coil region" evidence="4">
    <location>
        <begin position="153"/>
        <end position="180"/>
    </location>
</feature>
<dbReference type="InterPro" id="IPR052255">
    <property type="entry name" value="RNA_pol_II_subunit5-mediator"/>
</dbReference>
<reference evidence="6 7" key="1">
    <citation type="journal article" date="2017" name="Gigascience">
        <title>Genome sequence of the small brown planthopper, Laodelphax striatellus.</title>
        <authorList>
            <person name="Zhu J."/>
            <person name="Jiang F."/>
            <person name="Wang X."/>
            <person name="Yang P."/>
            <person name="Bao Y."/>
            <person name="Zhao W."/>
            <person name="Wang W."/>
            <person name="Lu H."/>
            <person name="Wang Q."/>
            <person name="Cui N."/>
            <person name="Li J."/>
            <person name="Chen X."/>
            <person name="Luo L."/>
            <person name="Yu J."/>
            <person name="Kang L."/>
            <person name="Cui F."/>
        </authorList>
    </citation>
    <scope>NUCLEOTIDE SEQUENCE [LARGE SCALE GENOMIC DNA]</scope>
    <source>
        <strain evidence="6">Lst14</strain>
    </source>
</reference>
<dbReference type="Pfam" id="PF02996">
    <property type="entry name" value="Prefoldin"/>
    <property type="match status" value="1"/>
</dbReference>
<comment type="caution">
    <text evidence="6">The sequence shown here is derived from an EMBL/GenBank/DDBJ whole genome shotgun (WGS) entry which is preliminary data.</text>
</comment>
<proteinExistence type="inferred from homology"/>
<evidence type="ECO:0000256" key="5">
    <source>
        <dbReference type="SAM" id="MobiDB-lite"/>
    </source>
</evidence>
<evidence type="ECO:0000256" key="4">
    <source>
        <dbReference type="SAM" id="Coils"/>
    </source>
</evidence>
<dbReference type="Gene3D" id="1.10.287.370">
    <property type="match status" value="1"/>
</dbReference>
<dbReference type="SUPFAM" id="SSF46579">
    <property type="entry name" value="Prefoldin"/>
    <property type="match status" value="1"/>
</dbReference>
<evidence type="ECO:0000256" key="1">
    <source>
        <dbReference type="ARBA" id="ARBA00004123"/>
    </source>
</evidence>
<evidence type="ECO:0008006" key="8">
    <source>
        <dbReference type="Google" id="ProtNLM"/>
    </source>
</evidence>
<evidence type="ECO:0000313" key="6">
    <source>
        <dbReference type="EMBL" id="RZF42471.1"/>
    </source>
</evidence>
<dbReference type="STRING" id="195883.A0A482XAY9"/>
<feature type="coiled-coil region" evidence="4">
    <location>
        <begin position="97"/>
        <end position="124"/>
    </location>
</feature>
<dbReference type="PANTHER" id="PTHR15111:SF0">
    <property type="entry name" value="UNCONVENTIONAL PREFOLDIN RPB5 INTERACTOR 1"/>
    <property type="match status" value="1"/>
</dbReference>
<feature type="compositionally biased region" description="Acidic residues" evidence="5">
    <location>
        <begin position="279"/>
        <end position="314"/>
    </location>
</feature>
<feature type="compositionally biased region" description="Basic and acidic residues" evidence="5">
    <location>
        <begin position="227"/>
        <end position="246"/>
    </location>
</feature>
<feature type="region of interest" description="Disordered" evidence="5">
    <location>
        <begin position="271"/>
        <end position="325"/>
    </location>
</feature>
<comment type="similarity">
    <text evidence="3">Belongs to the RNA polymerase II subunit 5-mediating protein family.</text>
</comment>
<dbReference type="CDD" id="cd23159">
    <property type="entry name" value="Prefoldin_URI1"/>
    <property type="match status" value="1"/>
</dbReference>
<dbReference type="InterPro" id="IPR009053">
    <property type="entry name" value="Prefoldin"/>
</dbReference>
<dbReference type="InterPro" id="IPR004127">
    <property type="entry name" value="Prefoldin_subunit_alpha"/>
</dbReference>
<evidence type="ECO:0000313" key="7">
    <source>
        <dbReference type="Proteomes" id="UP000291343"/>
    </source>
</evidence>
<dbReference type="GO" id="GO:0003714">
    <property type="term" value="F:transcription corepressor activity"/>
    <property type="evidence" value="ECO:0007669"/>
    <property type="project" value="TreeGrafter"/>
</dbReference>
<keyword evidence="2" id="KW-0539">Nucleus</keyword>
<dbReference type="EMBL" id="QKKF02014932">
    <property type="protein sequence ID" value="RZF42471.1"/>
    <property type="molecule type" value="Genomic_DNA"/>
</dbReference>
<dbReference type="SMR" id="A0A482XAY9"/>
<dbReference type="GO" id="GO:0005634">
    <property type="term" value="C:nucleus"/>
    <property type="evidence" value="ECO:0007669"/>
    <property type="project" value="UniProtKB-SubCell"/>
</dbReference>
<dbReference type="AlphaFoldDB" id="A0A482XAY9"/>
<comment type="subcellular location">
    <subcellularLocation>
        <location evidence="1">Nucleus</location>
    </subcellularLocation>
</comment>
<dbReference type="GO" id="GO:0019212">
    <property type="term" value="F:phosphatase inhibitor activity"/>
    <property type="evidence" value="ECO:0007669"/>
    <property type="project" value="TreeGrafter"/>
</dbReference>
<dbReference type="GO" id="GO:0000122">
    <property type="term" value="P:negative regulation of transcription by RNA polymerase II"/>
    <property type="evidence" value="ECO:0007669"/>
    <property type="project" value="TreeGrafter"/>
</dbReference>
<protein>
    <recommendedName>
        <fullName evidence="8">Unconventional prefoldin RPB5 interactor</fullName>
    </recommendedName>
</protein>
<name>A0A482XAY9_LAOST</name>
<sequence>MDITMNNSSAVVEQLLQSTHEEALDRNEVQADKWKAYAQENEELCSRLLLLRDKLKHSVMVPVGKKALFRGELVHTNEILVSLGDGWFAKKSAVEAVDVCKRKMKECDEMLERLKKERDLLVSRKTFPMHNDVFGGRDEIIEPFNEEEEKKWREKHKESLKRYRRELKAQRDRQKAEEEKNKDCSKDIFNILDSLECQEDIDDELNRLVEDEDQARFVEKHVKQELNRRKAVAKEEEEEKRDRRLDCSSVPSSTESNVLRSIENLNVNERSSSSNRFVDDDDVYDFEEEDDDDDEEEEEEEEDDDDDDDDDDDGIVFCDENFPSSQQNFDSVLPNSVDCLKRESCAPRKKKKSVQFHSDTDKLNEVHIFHSDNNKTSLDELPAAVIHFKHSANAVSEVSSGDEPIKSPSDVYRCFPNCRKVGKSILKASGYEPSVGAVQLTRPVTTHAAQAAIGEVVERESATSSGHAPCRPVSRFKAARLAAKK</sequence>
<accession>A0A482XAY9</accession>
<feature type="region of interest" description="Disordered" evidence="5">
    <location>
        <begin position="227"/>
        <end position="257"/>
    </location>
</feature>
<organism evidence="6 7">
    <name type="scientific">Laodelphax striatellus</name>
    <name type="common">Small brown planthopper</name>
    <name type="synonym">Delphax striatella</name>
    <dbReference type="NCBI Taxonomy" id="195883"/>
    <lineage>
        <taxon>Eukaryota</taxon>
        <taxon>Metazoa</taxon>
        <taxon>Ecdysozoa</taxon>
        <taxon>Arthropoda</taxon>
        <taxon>Hexapoda</taxon>
        <taxon>Insecta</taxon>
        <taxon>Pterygota</taxon>
        <taxon>Neoptera</taxon>
        <taxon>Paraneoptera</taxon>
        <taxon>Hemiptera</taxon>
        <taxon>Auchenorrhyncha</taxon>
        <taxon>Fulgoroidea</taxon>
        <taxon>Delphacidae</taxon>
        <taxon>Criomorphinae</taxon>
        <taxon>Laodelphax</taxon>
    </lineage>
</organism>
<dbReference type="Proteomes" id="UP000291343">
    <property type="component" value="Unassembled WGS sequence"/>
</dbReference>
<evidence type="ECO:0000256" key="2">
    <source>
        <dbReference type="ARBA" id="ARBA00023242"/>
    </source>
</evidence>
<keyword evidence="4" id="KW-0175">Coiled coil</keyword>
<evidence type="ECO:0000256" key="3">
    <source>
        <dbReference type="ARBA" id="ARBA00038295"/>
    </source>
</evidence>
<dbReference type="PANTHER" id="PTHR15111">
    <property type="entry name" value="RNA POLYMERASE II SUBUNIT 5-MEDIATING PROTEIN NNX3"/>
    <property type="match status" value="1"/>
</dbReference>